<sequence length="330" mass="38373">MQTPKVKKMEPRVAKYWVEKRDYSSDSYIADALTSRGIPNYVSHATILSCHYLAPLSQNSEVVVRDKDLKNAFTALRHDRFLDCRTKRACEEELSKGSRPKPDVHLHYRGGKGRVDLYKHSTHFKGEPEPALRKPDPGDRNYMLLSDTKVPFLGEKPRFQFAPLVETLPQFKDSLGPLCGRRVSFYAVQAPLLVRAIESWCFQFYEAVKSIYDLGKSIDRAKDSGVRSSLESKRDASVNDAWLWFVYLNAIVWLYRHNQDDPKRGHGLSWNQIMRGVDQNLVPWLDDWKYKYLVTDNRDKEANRVKFDKCIEDVKRTLEKKTQIRARSLV</sequence>
<dbReference type="RefSeq" id="XP_022390265.1">
    <property type="nucleotide sequence ID" value="XM_022531734.1"/>
</dbReference>
<protein>
    <submittedName>
        <fullName evidence="1">Uncharacterized protein</fullName>
    </submittedName>
</protein>
<organism evidence="1 2">
    <name type="scientific">Aspergillus bombycis</name>
    <dbReference type="NCBI Taxonomy" id="109264"/>
    <lineage>
        <taxon>Eukaryota</taxon>
        <taxon>Fungi</taxon>
        <taxon>Dikarya</taxon>
        <taxon>Ascomycota</taxon>
        <taxon>Pezizomycotina</taxon>
        <taxon>Eurotiomycetes</taxon>
        <taxon>Eurotiomycetidae</taxon>
        <taxon>Eurotiales</taxon>
        <taxon>Aspergillaceae</taxon>
        <taxon>Aspergillus</taxon>
    </lineage>
</organism>
<accession>A0A1F8A5G8</accession>
<evidence type="ECO:0000313" key="1">
    <source>
        <dbReference type="EMBL" id="OGM46548.1"/>
    </source>
</evidence>
<name>A0A1F8A5G8_9EURO</name>
<dbReference type="EMBL" id="LYCR01000031">
    <property type="protein sequence ID" value="OGM46548.1"/>
    <property type="molecule type" value="Genomic_DNA"/>
</dbReference>
<gene>
    <name evidence="1" type="ORF">ABOM_004605</name>
</gene>
<comment type="caution">
    <text evidence="1">The sequence shown here is derived from an EMBL/GenBank/DDBJ whole genome shotgun (WGS) entry which is preliminary data.</text>
</comment>
<dbReference type="OrthoDB" id="4499271at2759"/>
<dbReference type="Proteomes" id="UP000179179">
    <property type="component" value="Unassembled WGS sequence"/>
</dbReference>
<dbReference type="AlphaFoldDB" id="A0A1F8A5G8"/>
<keyword evidence="2" id="KW-1185">Reference proteome</keyword>
<proteinExistence type="predicted"/>
<dbReference type="GeneID" id="34447995"/>
<evidence type="ECO:0000313" key="2">
    <source>
        <dbReference type="Proteomes" id="UP000179179"/>
    </source>
</evidence>
<reference evidence="1 2" key="1">
    <citation type="journal article" date="2016" name="Genome Biol. Evol.">
        <title>Draft genome sequence of an aflatoxigenic Aspergillus species, A. bombycis.</title>
        <authorList>
            <person name="Moore G.G."/>
            <person name="Mack B.M."/>
            <person name="Beltz S.B."/>
            <person name="Gilbert M.K."/>
        </authorList>
    </citation>
    <scope>NUCLEOTIDE SEQUENCE [LARGE SCALE GENOMIC DNA]</scope>
    <source>
        <strain evidence="2">NRRL 26010</strain>
    </source>
</reference>